<evidence type="ECO:0000313" key="3">
    <source>
        <dbReference type="Proteomes" id="UP000177838"/>
    </source>
</evidence>
<dbReference type="AlphaFoldDB" id="A0A1G2QHU3"/>
<dbReference type="PANTHER" id="PTHR46390">
    <property type="entry name" value="MANNOSE-1-PHOSPHATE GUANYLYLTRANSFERASE"/>
    <property type="match status" value="1"/>
</dbReference>
<dbReference type="EMBL" id="MHTK01000006">
    <property type="protein sequence ID" value="OHA59551.1"/>
    <property type="molecule type" value="Genomic_DNA"/>
</dbReference>
<dbReference type="Pfam" id="PF01050">
    <property type="entry name" value="MannoseP_isomer"/>
    <property type="match status" value="1"/>
</dbReference>
<organism evidence="2 3">
    <name type="scientific">Candidatus Vogelbacteria bacterium RIFOXYD1_FULL_46_19</name>
    <dbReference type="NCBI Taxonomy" id="1802439"/>
    <lineage>
        <taxon>Bacteria</taxon>
        <taxon>Candidatus Vogeliibacteriota</taxon>
    </lineage>
</organism>
<dbReference type="SUPFAM" id="SSF51182">
    <property type="entry name" value="RmlC-like cupins"/>
    <property type="match status" value="1"/>
</dbReference>
<dbReference type="PANTHER" id="PTHR46390:SF1">
    <property type="entry name" value="MANNOSE-1-PHOSPHATE GUANYLYLTRANSFERASE"/>
    <property type="match status" value="1"/>
</dbReference>
<gene>
    <name evidence="2" type="ORF">A2589_01670</name>
</gene>
<dbReference type="GO" id="GO:0009298">
    <property type="term" value="P:GDP-mannose biosynthetic process"/>
    <property type="evidence" value="ECO:0007669"/>
    <property type="project" value="TreeGrafter"/>
</dbReference>
<evidence type="ECO:0000259" key="1">
    <source>
        <dbReference type="Pfam" id="PF01050"/>
    </source>
</evidence>
<dbReference type="InterPro" id="IPR001538">
    <property type="entry name" value="Man6P_isomerase-2_C"/>
</dbReference>
<dbReference type="Proteomes" id="UP000177838">
    <property type="component" value="Unassembled WGS sequence"/>
</dbReference>
<dbReference type="Gene3D" id="2.60.120.10">
    <property type="entry name" value="Jelly Rolls"/>
    <property type="match status" value="1"/>
</dbReference>
<dbReference type="GO" id="GO:0005976">
    <property type="term" value="P:polysaccharide metabolic process"/>
    <property type="evidence" value="ECO:0007669"/>
    <property type="project" value="InterPro"/>
</dbReference>
<dbReference type="InterPro" id="IPR014710">
    <property type="entry name" value="RmlC-like_jellyroll"/>
</dbReference>
<dbReference type="GO" id="GO:0004475">
    <property type="term" value="F:mannose-1-phosphate guanylyltransferase (GTP) activity"/>
    <property type="evidence" value="ECO:0007669"/>
    <property type="project" value="TreeGrafter"/>
</dbReference>
<comment type="caution">
    <text evidence="2">The sequence shown here is derived from an EMBL/GenBank/DDBJ whole genome shotgun (WGS) entry which is preliminary data.</text>
</comment>
<proteinExistence type="predicted"/>
<reference evidence="2 3" key="1">
    <citation type="journal article" date="2016" name="Nat. Commun.">
        <title>Thousands of microbial genomes shed light on interconnected biogeochemical processes in an aquifer system.</title>
        <authorList>
            <person name="Anantharaman K."/>
            <person name="Brown C.T."/>
            <person name="Hug L.A."/>
            <person name="Sharon I."/>
            <person name="Castelle C.J."/>
            <person name="Probst A.J."/>
            <person name="Thomas B.C."/>
            <person name="Singh A."/>
            <person name="Wilkins M.J."/>
            <person name="Karaoz U."/>
            <person name="Brodie E.L."/>
            <person name="Williams K.H."/>
            <person name="Hubbard S.S."/>
            <person name="Banfield J.F."/>
        </authorList>
    </citation>
    <scope>NUCLEOTIDE SEQUENCE [LARGE SCALE GENOMIC DNA]</scope>
</reference>
<dbReference type="STRING" id="1802439.A2589_01670"/>
<evidence type="ECO:0000313" key="2">
    <source>
        <dbReference type="EMBL" id="OHA59551.1"/>
    </source>
</evidence>
<dbReference type="InterPro" id="IPR011051">
    <property type="entry name" value="RmlC_Cupin_sf"/>
</dbReference>
<dbReference type="InterPro" id="IPR051161">
    <property type="entry name" value="Mannose-6P_isomerase_type2"/>
</dbReference>
<dbReference type="CDD" id="cd02213">
    <property type="entry name" value="cupin_PMI_typeII_C"/>
    <property type="match status" value="1"/>
</dbReference>
<accession>A0A1G2QHU3</accession>
<protein>
    <recommendedName>
        <fullName evidence="1">Mannose-6-phosphate isomerase type II C-terminal domain-containing protein</fullName>
    </recommendedName>
</protein>
<sequence length="123" mass="13744">MEKEMEKDVRPWGNFVVLGSFISSDGTQVVIKKITVNPGARLSLQSHQKRAENWVRVAGRGLAEVDGREVILKEGQSVFVPVGIKHRLTNTSSKEELVIIEVATGDFDESDIERFADDYGRLD</sequence>
<name>A0A1G2QHU3_9BACT</name>
<feature type="domain" description="Mannose-6-phosphate isomerase type II C-terminal" evidence="1">
    <location>
        <begin position="7"/>
        <end position="117"/>
    </location>
</feature>